<evidence type="ECO:0000256" key="2">
    <source>
        <dbReference type="ARBA" id="ARBA00005145"/>
    </source>
</evidence>
<dbReference type="InterPro" id="IPR036625">
    <property type="entry name" value="E3-bd_dom_sf"/>
</dbReference>
<dbReference type="GO" id="GO:0005829">
    <property type="term" value="C:cytosol"/>
    <property type="evidence" value="ECO:0007669"/>
    <property type="project" value="TreeGrafter"/>
</dbReference>
<dbReference type="UniPathway" id="UPA00868">
    <property type="reaction ID" value="UER00840"/>
</dbReference>
<comment type="caution">
    <text evidence="14">The sequence shown here is derived from an EMBL/GenBank/DDBJ whole genome shotgun (WGS) entry which is preliminary data.</text>
</comment>
<dbReference type="PROSITE" id="PS50968">
    <property type="entry name" value="BIOTINYL_LIPOYL"/>
    <property type="match status" value="1"/>
</dbReference>
<dbReference type="InterPro" id="IPR050537">
    <property type="entry name" value="2-oxoacid_dehydrogenase"/>
</dbReference>
<dbReference type="OrthoDB" id="9805770at2"/>
<dbReference type="PANTHER" id="PTHR43416:SF5">
    <property type="entry name" value="DIHYDROLIPOYLLYSINE-RESIDUE SUCCINYLTRANSFERASE COMPONENT OF 2-OXOGLUTARATE DEHYDROGENASE COMPLEX, MITOCHONDRIAL"/>
    <property type="match status" value="1"/>
</dbReference>
<keyword evidence="9 11" id="KW-0012">Acyltransferase</keyword>
<dbReference type="CDD" id="cd06849">
    <property type="entry name" value="lipoyl_domain"/>
    <property type="match status" value="1"/>
</dbReference>
<comment type="cofactor">
    <cofactor evidence="11">
        <name>(R)-lipoate</name>
        <dbReference type="ChEBI" id="CHEBI:83088"/>
    </cofactor>
    <text evidence="11">Binds 1 lipoyl cofactor covalently.</text>
</comment>
<evidence type="ECO:0000256" key="5">
    <source>
        <dbReference type="ARBA" id="ARBA00019511"/>
    </source>
</evidence>
<dbReference type="Pfam" id="PF00198">
    <property type="entry name" value="2-oxoacid_dh"/>
    <property type="match status" value="1"/>
</dbReference>
<evidence type="ECO:0000313" key="14">
    <source>
        <dbReference type="EMBL" id="RPE72506.1"/>
    </source>
</evidence>
<comment type="similarity">
    <text evidence="3 11">Belongs to the 2-oxoacid dehydrogenase family.</text>
</comment>
<name>A0A3N4UPD6_9BURK</name>
<proteinExistence type="inferred from homology"/>
<dbReference type="InterPro" id="IPR011053">
    <property type="entry name" value="Single_hybrid_motif"/>
</dbReference>
<dbReference type="PANTHER" id="PTHR43416">
    <property type="entry name" value="DIHYDROLIPOYLLYSINE-RESIDUE SUCCINYLTRANSFERASE COMPONENT OF 2-OXOGLUTARATE DEHYDROGENASE COMPLEX, MITOCHONDRIAL-RELATED"/>
    <property type="match status" value="1"/>
</dbReference>
<dbReference type="GO" id="GO:0004149">
    <property type="term" value="F:dihydrolipoyllysine-residue succinyltransferase activity"/>
    <property type="evidence" value="ECO:0007669"/>
    <property type="project" value="UniProtKB-UniRule"/>
</dbReference>
<accession>A0A3N4UPD6</accession>
<dbReference type="NCBIfam" id="NF004309">
    <property type="entry name" value="PRK05704.1"/>
    <property type="match status" value="1"/>
</dbReference>
<dbReference type="Pfam" id="PF00364">
    <property type="entry name" value="Biotin_lipoyl"/>
    <property type="match status" value="1"/>
</dbReference>
<dbReference type="SUPFAM" id="SSF47005">
    <property type="entry name" value="Peripheral subunit-binding domain of 2-oxo acid dehydrogenase complex"/>
    <property type="match status" value="1"/>
</dbReference>
<dbReference type="Proteomes" id="UP000272193">
    <property type="component" value="Unassembled WGS sequence"/>
</dbReference>
<keyword evidence="15" id="KW-1185">Reference proteome</keyword>
<sequence length="424" mass="43871">MSYVEVKVPQLSESVAEATLLQWKKKPGDPVAMDEILVEVETDKVVLEVPAPAAGVLAEIVAGDGATVVADQVIARIDTVGRAAAAAPAAAPAPAVAAPASAPAPAAASAAAAPAAGAAPAMPAAAKLMAERGLSAEAVAGTGKDGRITKGDVLAAAAKPAAAPAPTPAAAAPAAKPALAPVAAPALPGLGDRPEQRVPMTRLRARIAERLLQSQATNAILTTFNEVNMAPVMEMRKRFQERFEKEHGVKIGFMSFFVKAAVHALKKFPILNASVDGNDIIYHGYFDIGIAVGSPRGLVVPILRNADQMSFADIEKKIAEFGVKARDGKLSIEEMAGGTFSISNGGVFGSMLSTPIINPPQSAILGVHATKERPVVENGQIVIRPINYLALSYDHRIIDGREAVLGLVAMKEALEDPARLLFDI</sequence>
<feature type="domain" description="Peripheral subunit-binding (PSBD)" evidence="13">
    <location>
        <begin position="120"/>
        <end position="157"/>
    </location>
</feature>
<keyword evidence="7 11" id="KW-0808">Transferase</keyword>
<keyword evidence="6 11" id="KW-0816">Tricarboxylic acid cycle</keyword>
<dbReference type="InterPro" id="IPR006255">
    <property type="entry name" value="SucB"/>
</dbReference>
<dbReference type="Gene3D" id="4.10.320.10">
    <property type="entry name" value="E3-binding domain"/>
    <property type="match status" value="1"/>
</dbReference>
<evidence type="ECO:0000256" key="6">
    <source>
        <dbReference type="ARBA" id="ARBA00022532"/>
    </source>
</evidence>
<dbReference type="GO" id="GO:0006099">
    <property type="term" value="P:tricarboxylic acid cycle"/>
    <property type="evidence" value="ECO:0007669"/>
    <property type="project" value="UniProtKB-UniRule"/>
</dbReference>
<dbReference type="Gene3D" id="2.40.50.100">
    <property type="match status" value="1"/>
</dbReference>
<evidence type="ECO:0000259" key="12">
    <source>
        <dbReference type="PROSITE" id="PS50968"/>
    </source>
</evidence>
<evidence type="ECO:0000256" key="9">
    <source>
        <dbReference type="ARBA" id="ARBA00023315"/>
    </source>
</evidence>
<evidence type="ECO:0000256" key="4">
    <source>
        <dbReference type="ARBA" id="ARBA00012945"/>
    </source>
</evidence>
<comment type="pathway">
    <text evidence="2 11">Amino-acid degradation; L-lysine degradation via saccharopine pathway; glutaryl-CoA from L-lysine: step 6/6.</text>
</comment>
<dbReference type="InterPro" id="IPR003016">
    <property type="entry name" value="2-oxoA_DH_lipoyl-BS"/>
</dbReference>
<dbReference type="InterPro" id="IPR023213">
    <property type="entry name" value="CAT-like_dom_sf"/>
</dbReference>
<evidence type="ECO:0000256" key="11">
    <source>
        <dbReference type="RuleBase" id="RU361138"/>
    </source>
</evidence>
<feature type="domain" description="Lipoyl-binding" evidence="12">
    <location>
        <begin position="3"/>
        <end position="78"/>
    </location>
</feature>
<dbReference type="Gene3D" id="3.30.559.10">
    <property type="entry name" value="Chloramphenicol acetyltransferase-like domain"/>
    <property type="match status" value="1"/>
</dbReference>
<evidence type="ECO:0000256" key="3">
    <source>
        <dbReference type="ARBA" id="ARBA00007317"/>
    </source>
</evidence>
<organism evidence="14 15">
    <name type="scientific">Tibeticola sediminis</name>
    <dbReference type="NCBI Taxonomy" id="1917811"/>
    <lineage>
        <taxon>Bacteria</taxon>
        <taxon>Pseudomonadati</taxon>
        <taxon>Pseudomonadota</taxon>
        <taxon>Betaproteobacteria</taxon>
        <taxon>Burkholderiales</taxon>
        <taxon>Comamonadaceae</taxon>
        <taxon>Tibeticola</taxon>
    </lineage>
</organism>
<reference evidence="14 15" key="1">
    <citation type="submission" date="2018-11" db="EMBL/GenBank/DDBJ databases">
        <title>Genomic Encyclopedia of Type Strains, Phase IV (KMG-IV): sequencing the most valuable type-strain genomes for metagenomic binning, comparative biology and taxonomic classification.</title>
        <authorList>
            <person name="Goeker M."/>
        </authorList>
    </citation>
    <scope>NUCLEOTIDE SEQUENCE [LARGE SCALE GENOMIC DNA]</scope>
    <source>
        <strain evidence="14 15">DSM 101684</strain>
    </source>
</reference>
<dbReference type="PROSITE" id="PS00189">
    <property type="entry name" value="LIPOYL"/>
    <property type="match status" value="1"/>
</dbReference>
<evidence type="ECO:0000256" key="8">
    <source>
        <dbReference type="ARBA" id="ARBA00022823"/>
    </source>
</evidence>
<dbReference type="SUPFAM" id="SSF51230">
    <property type="entry name" value="Single hybrid motif"/>
    <property type="match status" value="1"/>
</dbReference>
<evidence type="ECO:0000259" key="13">
    <source>
        <dbReference type="PROSITE" id="PS51826"/>
    </source>
</evidence>
<evidence type="ECO:0000256" key="7">
    <source>
        <dbReference type="ARBA" id="ARBA00022679"/>
    </source>
</evidence>
<comment type="catalytic activity">
    <reaction evidence="10 11">
        <text>N(6)-[(R)-dihydrolipoyl]-L-lysyl-[protein] + succinyl-CoA = N(6)-[(R)-S(8)-succinyldihydrolipoyl]-L-lysyl-[protein] + CoA</text>
        <dbReference type="Rhea" id="RHEA:15213"/>
        <dbReference type="Rhea" id="RHEA-COMP:10475"/>
        <dbReference type="Rhea" id="RHEA-COMP:20092"/>
        <dbReference type="ChEBI" id="CHEBI:57287"/>
        <dbReference type="ChEBI" id="CHEBI:57292"/>
        <dbReference type="ChEBI" id="CHEBI:83100"/>
        <dbReference type="ChEBI" id="CHEBI:83120"/>
        <dbReference type="EC" id="2.3.1.61"/>
    </reaction>
</comment>
<protein>
    <recommendedName>
        <fullName evidence="5 11">Dihydrolipoyllysine-residue succinyltransferase component of 2-oxoglutarate dehydrogenase complex</fullName>
        <ecNumber evidence="4 11">2.3.1.61</ecNumber>
    </recommendedName>
    <alternativeName>
        <fullName evidence="11">2-oxoglutarate dehydrogenase complex component E2</fullName>
    </alternativeName>
</protein>
<evidence type="ECO:0000313" key="15">
    <source>
        <dbReference type="Proteomes" id="UP000272193"/>
    </source>
</evidence>
<dbReference type="GO" id="GO:0045252">
    <property type="term" value="C:oxoglutarate dehydrogenase complex"/>
    <property type="evidence" value="ECO:0007669"/>
    <property type="project" value="UniProtKB-UniRule"/>
</dbReference>
<dbReference type="AlphaFoldDB" id="A0A3N4UPD6"/>
<evidence type="ECO:0000256" key="10">
    <source>
        <dbReference type="ARBA" id="ARBA00052761"/>
    </source>
</evidence>
<dbReference type="SUPFAM" id="SSF52777">
    <property type="entry name" value="CoA-dependent acyltransferases"/>
    <property type="match status" value="1"/>
</dbReference>
<dbReference type="InterPro" id="IPR000089">
    <property type="entry name" value="Biotin_lipoyl"/>
</dbReference>
<dbReference type="EMBL" id="RKQL01000001">
    <property type="protein sequence ID" value="RPE72506.1"/>
    <property type="molecule type" value="Genomic_DNA"/>
</dbReference>
<dbReference type="EC" id="2.3.1.61" evidence="4 11"/>
<dbReference type="Pfam" id="PF02817">
    <property type="entry name" value="E3_binding"/>
    <property type="match status" value="1"/>
</dbReference>
<gene>
    <name evidence="14" type="ORF">EDC62_0196</name>
</gene>
<dbReference type="InterPro" id="IPR001078">
    <property type="entry name" value="2-oxoacid_DH_actylTfrase"/>
</dbReference>
<dbReference type="NCBIfam" id="TIGR01347">
    <property type="entry name" value="sucB"/>
    <property type="match status" value="1"/>
</dbReference>
<dbReference type="PROSITE" id="PS51826">
    <property type="entry name" value="PSBD"/>
    <property type="match status" value="1"/>
</dbReference>
<evidence type="ECO:0000256" key="1">
    <source>
        <dbReference type="ARBA" id="ARBA00004052"/>
    </source>
</evidence>
<dbReference type="InterPro" id="IPR004167">
    <property type="entry name" value="PSBD"/>
</dbReference>
<dbReference type="RefSeq" id="WP_124219466.1">
    <property type="nucleotide sequence ID" value="NZ_RKQL01000001.1"/>
</dbReference>
<keyword evidence="8 11" id="KW-0450">Lipoyl</keyword>
<dbReference type="GO" id="GO:0033512">
    <property type="term" value="P:L-lysine catabolic process to acetyl-CoA via saccharopine"/>
    <property type="evidence" value="ECO:0007669"/>
    <property type="project" value="UniProtKB-UniRule"/>
</dbReference>
<comment type="function">
    <text evidence="1 11">E2 component of the 2-oxoglutarate dehydrogenase (OGDH) complex which catalyzes the second step in the conversion of 2-oxoglutarate to succinyl-CoA and CO(2).</text>
</comment>
<dbReference type="FunFam" id="3.30.559.10:FF:000007">
    <property type="entry name" value="Dihydrolipoamide acetyltransferase component of pyruvate dehydrogenase complex"/>
    <property type="match status" value="1"/>
</dbReference>